<sequence length="274" mass="30001">MLSAANGSGLGMSNGIHRCFGRHLEFLFEGIGRYRLSGCRDARRVAGRVARPMSDSRLSHRTACPPGLEAHWIARGLTLVGAPLSEHRSRGSSRARANGAGRARAGLAMQWGGAGDAARRAAGLLSKVQMNWQDTVIFQLSGMDEIIVFPPNCTAVTSEIPLRDSVHTWVMKNQKEDDVKVPFYHIRLRAGEAVVIPSMAVHVVKGLHSARFSLGVSFEPRFGQMAWPGAPSHFQGLQRPSVGAMRVLWARSTKRLWDAKKVILSRQSSVMDVL</sequence>
<evidence type="ECO:0000313" key="1">
    <source>
        <dbReference type="EMBL" id="CAK0860535.1"/>
    </source>
</evidence>
<comment type="caution">
    <text evidence="1">The sequence shown here is derived from an EMBL/GenBank/DDBJ whole genome shotgun (WGS) entry which is preliminary data.</text>
</comment>
<evidence type="ECO:0008006" key="3">
    <source>
        <dbReference type="Google" id="ProtNLM"/>
    </source>
</evidence>
<dbReference type="Proteomes" id="UP001189429">
    <property type="component" value="Unassembled WGS sequence"/>
</dbReference>
<reference evidence="1" key="1">
    <citation type="submission" date="2023-10" db="EMBL/GenBank/DDBJ databases">
        <authorList>
            <person name="Chen Y."/>
            <person name="Shah S."/>
            <person name="Dougan E. K."/>
            <person name="Thang M."/>
            <person name="Chan C."/>
        </authorList>
    </citation>
    <scope>NUCLEOTIDE SEQUENCE [LARGE SCALE GENOMIC DNA]</scope>
</reference>
<organism evidence="1 2">
    <name type="scientific">Prorocentrum cordatum</name>
    <dbReference type="NCBI Taxonomy" id="2364126"/>
    <lineage>
        <taxon>Eukaryota</taxon>
        <taxon>Sar</taxon>
        <taxon>Alveolata</taxon>
        <taxon>Dinophyceae</taxon>
        <taxon>Prorocentrales</taxon>
        <taxon>Prorocentraceae</taxon>
        <taxon>Prorocentrum</taxon>
    </lineage>
</organism>
<gene>
    <name evidence="1" type="ORF">PCOR1329_LOCUS49475</name>
</gene>
<dbReference type="Gene3D" id="2.60.120.650">
    <property type="entry name" value="Cupin"/>
    <property type="match status" value="1"/>
</dbReference>
<keyword evidence="2" id="KW-1185">Reference proteome</keyword>
<proteinExistence type="predicted"/>
<dbReference type="EMBL" id="CAUYUJ010015989">
    <property type="protein sequence ID" value="CAK0860535.1"/>
    <property type="molecule type" value="Genomic_DNA"/>
</dbReference>
<dbReference type="SUPFAM" id="SSF51197">
    <property type="entry name" value="Clavaminate synthase-like"/>
    <property type="match status" value="1"/>
</dbReference>
<accession>A0ABN9ULJ2</accession>
<protein>
    <recommendedName>
        <fullName evidence="3">JmjC domain-containing protein</fullName>
    </recommendedName>
</protein>
<evidence type="ECO:0000313" key="2">
    <source>
        <dbReference type="Proteomes" id="UP001189429"/>
    </source>
</evidence>
<name>A0ABN9ULJ2_9DINO</name>